<dbReference type="Pfam" id="PF08268">
    <property type="entry name" value="FBA_3"/>
    <property type="match status" value="1"/>
</dbReference>
<gene>
    <name evidence="3" type="primary">At5g18160</name>
    <name evidence="3" type="ORF">g.103623</name>
</gene>
<evidence type="ECO:0000256" key="1">
    <source>
        <dbReference type="SAM" id="MobiDB-lite"/>
    </source>
</evidence>
<dbReference type="AlphaFoldDB" id="A0A1D1YV18"/>
<dbReference type="InterPro" id="IPR013187">
    <property type="entry name" value="F-box-assoc_dom_typ3"/>
</dbReference>
<proteinExistence type="predicted"/>
<accession>A0A1D1YV18</accession>
<protein>
    <submittedName>
        <fullName evidence="3">F-box protein At5g18160</fullName>
    </submittedName>
</protein>
<feature type="domain" description="F-box associated beta-propeller type 3" evidence="2">
    <location>
        <begin position="201"/>
        <end position="412"/>
    </location>
</feature>
<evidence type="ECO:0000313" key="3">
    <source>
        <dbReference type="EMBL" id="JAT58439.1"/>
    </source>
</evidence>
<feature type="region of interest" description="Disordered" evidence="1">
    <location>
        <begin position="41"/>
        <end position="78"/>
    </location>
</feature>
<evidence type="ECO:0000259" key="2">
    <source>
        <dbReference type="Pfam" id="PF08268"/>
    </source>
</evidence>
<sequence>MAREPFLHRYTDLIISGVRLHLCWCLPENVSDDPEAVYSLAPAGGDGGVERDAERPVKRARLEQEGRSRPGGGGGGKARFLTEEMESEILRRLPAGAAARSKSVCQRWGKLMGHPSFLHLHAEHRFEADPCVLIWPFRDSSPIRDILPSSPRYRIGLFACKLPGVGGATGLSAPLLLEADIECLHEVEDNFVLYTLRQPLMRSRHCDGVVLFTTNENVIACNPTTGEFVVLPPSPRGLLTVPRFENPRACQAALCRDPLTGDYKVVKCFLRSYWYRKRIFNMGCEILTLGGGPGALSWRATKDDPPYSVRFDTIVSCEGAIYWMIRDDLESLPPQIIVSLDLRGERFTMISAPPGLSPYNHAKMASKTLLRNIGGKLCLVYSPQGKGSFDIWMLSDRVNQVWTMKYRIRLPPDDLPIDFMELPRRRVLAVMTKRGISYYDPRTNTLEEAIDVLDKLIYCHPQRGDFVSKPGVGGCQMCFYAESLVSIKGNTGSSVMRRLPRCIPF</sequence>
<dbReference type="NCBIfam" id="TIGR01640">
    <property type="entry name" value="F_box_assoc_1"/>
    <property type="match status" value="1"/>
</dbReference>
<name>A0A1D1YV18_9ARAE</name>
<dbReference type="SUPFAM" id="SSF81383">
    <property type="entry name" value="F-box domain"/>
    <property type="match status" value="1"/>
</dbReference>
<dbReference type="InterPro" id="IPR017451">
    <property type="entry name" value="F-box-assoc_interact_dom"/>
</dbReference>
<dbReference type="PANTHER" id="PTHR31111:SF136">
    <property type="entry name" value="F-BOX ASSOCIATED DOMAIN-CONTAINING PROTEIN"/>
    <property type="match status" value="1"/>
</dbReference>
<organism evidence="3">
    <name type="scientific">Anthurium amnicola</name>
    <dbReference type="NCBI Taxonomy" id="1678845"/>
    <lineage>
        <taxon>Eukaryota</taxon>
        <taxon>Viridiplantae</taxon>
        <taxon>Streptophyta</taxon>
        <taxon>Embryophyta</taxon>
        <taxon>Tracheophyta</taxon>
        <taxon>Spermatophyta</taxon>
        <taxon>Magnoliopsida</taxon>
        <taxon>Liliopsida</taxon>
        <taxon>Araceae</taxon>
        <taxon>Pothoideae</taxon>
        <taxon>Potheae</taxon>
        <taxon>Anthurium</taxon>
    </lineage>
</organism>
<dbReference type="PANTHER" id="PTHR31111">
    <property type="entry name" value="BNAA05G37150D PROTEIN-RELATED"/>
    <property type="match status" value="1"/>
</dbReference>
<reference evidence="3" key="1">
    <citation type="submission" date="2015-07" db="EMBL/GenBank/DDBJ databases">
        <title>Transcriptome Assembly of Anthurium amnicola.</title>
        <authorList>
            <person name="Suzuki J."/>
        </authorList>
    </citation>
    <scope>NUCLEOTIDE SEQUENCE</scope>
</reference>
<dbReference type="InterPro" id="IPR036047">
    <property type="entry name" value="F-box-like_dom_sf"/>
</dbReference>
<feature type="compositionally biased region" description="Basic and acidic residues" evidence="1">
    <location>
        <begin position="48"/>
        <end position="68"/>
    </location>
</feature>
<dbReference type="EMBL" id="GDJX01009497">
    <property type="protein sequence ID" value="JAT58439.1"/>
    <property type="molecule type" value="Transcribed_RNA"/>
</dbReference>